<evidence type="ECO:0000313" key="1">
    <source>
        <dbReference type="EMBL" id="TFK63738.1"/>
    </source>
</evidence>
<organism evidence="1 2">
    <name type="scientific">Pluteus cervinus</name>
    <dbReference type="NCBI Taxonomy" id="181527"/>
    <lineage>
        <taxon>Eukaryota</taxon>
        <taxon>Fungi</taxon>
        <taxon>Dikarya</taxon>
        <taxon>Basidiomycota</taxon>
        <taxon>Agaricomycotina</taxon>
        <taxon>Agaricomycetes</taxon>
        <taxon>Agaricomycetidae</taxon>
        <taxon>Agaricales</taxon>
        <taxon>Pluteineae</taxon>
        <taxon>Pluteaceae</taxon>
        <taxon>Pluteus</taxon>
    </lineage>
</organism>
<accession>A0ACD3ACV5</accession>
<evidence type="ECO:0000313" key="2">
    <source>
        <dbReference type="Proteomes" id="UP000308600"/>
    </source>
</evidence>
<name>A0ACD3ACV5_9AGAR</name>
<gene>
    <name evidence="1" type="ORF">BDN72DRAFT_902158</name>
</gene>
<dbReference type="Proteomes" id="UP000308600">
    <property type="component" value="Unassembled WGS sequence"/>
</dbReference>
<proteinExistence type="predicted"/>
<reference evidence="1 2" key="1">
    <citation type="journal article" date="2019" name="Nat. Ecol. Evol.">
        <title>Megaphylogeny resolves global patterns of mushroom evolution.</title>
        <authorList>
            <person name="Varga T."/>
            <person name="Krizsan K."/>
            <person name="Foldi C."/>
            <person name="Dima B."/>
            <person name="Sanchez-Garcia M."/>
            <person name="Sanchez-Ramirez S."/>
            <person name="Szollosi G.J."/>
            <person name="Szarkandi J.G."/>
            <person name="Papp V."/>
            <person name="Albert L."/>
            <person name="Andreopoulos W."/>
            <person name="Angelini C."/>
            <person name="Antonin V."/>
            <person name="Barry K.W."/>
            <person name="Bougher N.L."/>
            <person name="Buchanan P."/>
            <person name="Buyck B."/>
            <person name="Bense V."/>
            <person name="Catcheside P."/>
            <person name="Chovatia M."/>
            <person name="Cooper J."/>
            <person name="Damon W."/>
            <person name="Desjardin D."/>
            <person name="Finy P."/>
            <person name="Geml J."/>
            <person name="Haridas S."/>
            <person name="Hughes K."/>
            <person name="Justo A."/>
            <person name="Karasinski D."/>
            <person name="Kautmanova I."/>
            <person name="Kiss B."/>
            <person name="Kocsube S."/>
            <person name="Kotiranta H."/>
            <person name="LaButti K.M."/>
            <person name="Lechner B.E."/>
            <person name="Liimatainen K."/>
            <person name="Lipzen A."/>
            <person name="Lukacs Z."/>
            <person name="Mihaltcheva S."/>
            <person name="Morgado L.N."/>
            <person name="Niskanen T."/>
            <person name="Noordeloos M.E."/>
            <person name="Ohm R.A."/>
            <person name="Ortiz-Santana B."/>
            <person name="Ovrebo C."/>
            <person name="Racz N."/>
            <person name="Riley R."/>
            <person name="Savchenko A."/>
            <person name="Shiryaev A."/>
            <person name="Soop K."/>
            <person name="Spirin V."/>
            <person name="Szebenyi C."/>
            <person name="Tomsovsky M."/>
            <person name="Tulloss R.E."/>
            <person name="Uehling J."/>
            <person name="Grigoriev I.V."/>
            <person name="Vagvolgyi C."/>
            <person name="Papp T."/>
            <person name="Martin F.M."/>
            <person name="Miettinen O."/>
            <person name="Hibbett D.S."/>
            <person name="Nagy L.G."/>
        </authorList>
    </citation>
    <scope>NUCLEOTIDE SEQUENCE [LARGE SCALE GENOMIC DNA]</scope>
    <source>
        <strain evidence="1 2">NL-1719</strain>
    </source>
</reference>
<dbReference type="EMBL" id="ML208507">
    <property type="protein sequence ID" value="TFK63738.1"/>
    <property type="molecule type" value="Genomic_DNA"/>
</dbReference>
<sequence>MSHELPCANNDGSTTESDNDTPDFSGIKPTFFTMPRRTRSPDPTPSPNSSEILRLLLQGNAKDIDGSTTESDNGTPDFNGVKPAYFTIPRPMSSPNPFVTEAVVYNALNEFGASGDPTPEPVHYKALDAFDNKVDDLESDSDSANDNTTIPLDVKFGVLDAQCDPEYVLSAEDHALMRRLNHYKSCVDGLRNEARALK</sequence>
<keyword evidence="2" id="KW-1185">Reference proteome</keyword>
<protein>
    <submittedName>
        <fullName evidence="1">Uncharacterized protein</fullName>
    </submittedName>
</protein>